<dbReference type="NCBIfam" id="TIGR01783">
    <property type="entry name" value="TonB-siderophor"/>
    <property type="match status" value="1"/>
</dbReference>
<comment type="caution">
    <text evidence="19">The sequence shown here is derived from an EMBL/GenBank/DDBJ whole genome shotgun (WGS) entry which is preliminary data.</text>
</comment>
<keyword evidence="3 14" id="KW-0813">Transport</keyword>
<comment type="subcellular location">
    <subcellularLocation>
        <location evidence="1 14">Cell outer membrane</location>
        <topology evidence="1 14">Multi-pass membrane protein</topology>
    </subcellularLocation>
</comment>
<dbReference type="InterPro" id="IPR039426">
    <property type="entry name" value="TonB-dep_rcpt-like"/>
</dbReference>
<keyword evidence="8" id="KW-0408">Iron</keyword>
<name>A0A0A2M6N3_9FLAO</name>
<keyword evidence="20" id="KW-1185">Reference proteome</keyword>
<evidence type="ECO:0000256" key="2">
    <source>
        <dbReference type="ARBA" id="ARBA00009810"/>
    </source>
</evidence>
<keyword evidence="4 14" id="KW-1134">Transmembrane beta strand</keyword>
<feature type="chain" id="PRO_5001990963" evidence="16">
    <location>
        <begin position="22"/>
        <end position="827"/>
    </location>
</feature>
<dbReference type="GO" id="GO:0038023">
    <property type="term" value="F:signaling receptor activity"/>
    <property type="evidence" value="ECO:0007669"/>
    <property type="project" value="InterPro"/>
</dbReference>
<dbReference type="CDD" id="cd01347">
    <property type="entry name" value="ligand_gated_channel"/>
    <property type="match status" value="1"/>
</dbReference>
<dbReference type="InterPro" id="IPR037066">
    <property type="entry name" value="Plug_dom_sf"/>
</dbReference>
<dbReference type="InterPro" id="IPR010917">
    <property type="entry name" value="TonB_rcpt_CS"/>
</dbReference>
<dbReference type="OrthoDB" id="9775095at2"/>
<protein>
    <submittedName>
        <fullName evidence="19">TonB-dependent receptor</fullName>
    </submittedName>
</protein>
<gene>
    <name evidence="19" type="ORF">Q765_02425</name>
</gene>
<evidence type="ECO:0000256" key="12">
    <source>
        <dbReference type="ARBA" id="ARBA00023170"/>
    </source>
</evidence>
<feature type="domain" description="TonB-dependent receptor plug" evidence="18">
    <location>
        <begin position="137"/>
        <end position="230"/>
    </location>
</feature>
<dbReference type="InterPro" id="IPR013784">
    <property type="entry name" value="Carb-bd-like_fold"/>
</dbReference>
<dbReference type="GO" id="GO:0009279">
    <property type="term" value="C:cell outer membrane"/>
    <property type="evidence" value="ECO:0007669"/>
    <property type="project" value="UniProtKB-SubCell"/>
</dbReference>
<dbReference type="SUPFAM" id="SSF49452">
    <property type="entry name" value="Starch-binding domain-like"/>
    <property type="match status" value="1"/>
</dbReference>
<dbReference type="PROSITE" id="PS52016">
    <property type="entry name" value="TONB_DEPENDENT_REC_3"/>
    <property type="match status" value="1"/>
</dbReference>
<evidence type="ECO:0000256" key="7">
    <source>
        <dbReference type="ARBA" id="ARBA00022729"/>
    </source>
</evidence>
<dbReference type="PROSITE" id="PS01156">
    <property type="entry name" value="TONB_DEPENDENT_REC_2"/>
    <property type="match status" value="1"/>
</dbReference>
<dbReference type="PANTHER" id="PTHR32552:SF68">
    <property type="entry name" value="FERRICHROME OUTER MEMBRANE TRANSPORTER_PHAGE RECEPTOR"/>
    <property type="match status" value="1"/>
</dbReference>
<evidence type="ECO:0000256" key="16">
    <source>
        <dbReference type="SAM" id="SignalP"/>
    </source>
</evidence>
<evidence type="ECO:0000256" key="5">
    <source>
        <dbReference type="ARBA" id="ARBA00022496"/>
    </source>
</evidence>
<dbReference type="AlphaFoldDB" id="A0A0A2M6N3"/>
<evidence type="ECO:0000259" key="17">
    <source>
        <dbReference type="Pfam" id="PF00593"/>
    </source>
</evidence>
<dbReference type="GO" id="GO:0015891">
    <property type="term" value="P:siderophore transport"/>
    <property type="evidence" value="ECO:0007669"/>
    <property type="project" value="InterPro"/>
</dbReference>
<dbReference type="InterPro" id="IPR012910">
    <property type="entry name" value="Plug_dom"/>
</dbReference>
<dbReference type="eggNOG" id="COG4773">
    <property type="taxonomic scope" value="Bacteria"/>
</dbReference>
<dbReference type="STRING" id="1121895.GCA_000378485_01282"/>
<evidence type="ECO:0000313" key="19">
    <source>
        <dbReference type="EMBL" id="KGO87949.1"/>
    </source>
</evidence>
<evidence type="ECO:0000256" key="13">
    <source>
        <dbReference type="ARBA" id="ARBA00023237"/>
    </source>
</evidence>
<reference evidence="19" key="1">
    <citation type="submission" date="2013-09" db="EMBL/GenBank/DDBJ databases">
        <authorList>
            <person name="Zeng Z."/>
            <person name="Chen C."/>
        </authorList>
    </citation>
    <scope>NUCLEOTIDE SEQUENCE [LARGE SCALE GENOMIC DNA]</scope>
    <source>
        <strain evidence="19">WB 3.3-2</strain>
    </source>
</reference>
<evidence type="ECO:0000256" key="10">
    <source>
        <dbReference type="ARBA" id="ARBA00023077"/>
    </source>
</evidence>
<evidence type="ECO:0000256" key="3">
    <source>
        <dbReference type="ARBA" id="ARBA00022448"/>
    </source>
</evidence>
<dbReference type="EMBL" id="JRLX01000002">
    <property type="protein sequence ID" value="KGO87949.1"/>
    <property type="molecule type" value="Genomic_DNA"/>
</dbReference>
<keyword evidence="11 14" id="KW-0472">Membrane</keyword>
<evidence type="ECO:0000256" key="11">
    <source>
        <dbReference type="ARBA" id="ARBA00023136"/>
    </source>
</evidence>
<dbReference type="Proteomes" id="UP000030152">
    <property type="component" value="Unassembled WGS sequence"/>
</dbReference>
<dbReference type="SUPFAM" id="SSF56935">
    <property type="entry name" value="Porins"/>
    <property type="match status" value="1"/>
</dbReference>
<dbReference type="RefSeq" id="WP_020212416.1">
    <property type="nucleotide sequence ID" value="NZ_JRLX01000002.1"/>
</dbReference>
<accession>A0A0A2M6N3</accession>
<dbReference type="InterPro" id="IPR036942">
    <property type="entry name" value="Beta-barrel_TonB_sf"/>
</dbReference>
<evidence type="ECO:0000259" key="18">
    <source>
        <dbReference type="Pfam" id="PF07715"/>
    </source>
</evidence>
<dbReference type="PANTHER" id="PTHR32552">
    <property type="entry name" value="FERRICHROME IRON RECEPTOR-RELATED"/>
    <property type="match status" value="1"/>
</dbReference>
<feature type="domain" description="TonB-dependent receptor-like beta-barrel" evidence="17">
    <location>
        <begin position="325"/>
        <end position="799"/>
    </location>
</feature>
<evidence type="ECO:0000256" key="8">
    <source>
        <dbReference type="ARBA" id="ARBA00023004"/>
    </source>
</evidence>
<dbReference type="Pfam" id="PF07715">
    <property type="entry name" value="Plug"/>
    <property type="match status" value="1"/>
</dbReference>
<evidence type="ECO:0000256" key="15">
    <source>
        <dbReference type="RuleBase" id="RU003357"/>
    </source>
</evidence>
<evidence type="ECO:0000256" key="6">
    <source>
        <dbReference type="ARBA" id="ARBA00022692"/>
    </source>
</evidence>
<dbReference type="GO" id="GO:0015344">
    <property type="term" value="F:siderophore uptake transmembrane transporter activity"/>
    <property type="evidence" value="ECO:0007669"/>
    <property type="project" value="TreeGrafter"/>
</dbReference>
<dbReference type="Pfam" id="PF13715">
    <property type="entry name" value="CarbopepD_reg_2"/>
    <property type="match status" value="1"/>
</dbReference>
<dbReference type="GO" id="GO:0030246">
    <property type="term" value="F:carbohydrate binding"/>
    <property type="evidence" value="ECO:0007669"/>
    <property type="project" value="InterPro"/>
</dbReference>
<keyword evidence="12 19" id="KW-0675">Receptor</keyword>
<keyword evidence="13 14" id="KW-0998">Cell outer membrane</keyword>
<evidence type="ECO:0000256" key="9">
    <source>
        <dbReference type="ARBA" id="ARBA00023065"/>
    </source>
</evidence>
<keyword evidence="10 15" id="KW-0798">TonB box</keyword>
<dbReference type="Pfam" id="PF00593">
    <property type="entry name" value="TonB_dep_Rec_b-barrel"/>
    <property type="match status" value="1"/>
</dbReference>
<dbReference type="Gene3D" id="2.40.170.20">
    <property type="entry name" value="TonB-dependent receptor, beta-barrel domain"/>
    <property type="match status" value="1"/>
</dbReference>
<keyword evidence="9" id="KW-0406">Ion transport</keyword>
<proteinExistence type="inferred from homology"/>
<organism evidence="19 20">
    <name type="scientific">Flavobacterium rivuli WB 3.3-2 = DSM 21788</name>
    <dbReference type="NCBI Taxonomy" id="1121895"/>
    <lineage>
        <taxon>Bacteria</taxon>
        <taxon>Pseudomonadati</taxon>
        <taxon>Bacteroidota</taxon>
        <taxon>Flavobacteriia</taxon>
        <taxon>Flavobacteriales</taxon>
        <taxon>Flavobacteriaceae</taxon>
        <taxon>Flavobacterium</taxon>
    </lineage>
</organism>
<dbReference type="InterPro" id="IPR000531">
    <property type="entry name" value="Beta-barrel_TonB"/>
</dbReference>
<keyword evidence="6 14" id="KW-0812">Transmembrane</keyword>
<evidence type="ECO:0000256" key="1">
    <source>
        <dbReference type="ARBA" id="ARBA00004571"/>
    </source>
</evidence>
<evidence type="ECO:0000313" key="20">
    <source>
        <dbReference type="Proteomes" id="UP000030152"/>
    </source>
</evidence>
<comment type="similarity">
    <text evidence="2 14 15">Belongs to the TonB-dependent receptor family.</text>
</comment>
<feature type="signal peptide" evidence="16">
    <location>
        <begin position="1"/>
        <end position="21"/>
    </location>
</feature>
<keyword evidence="5" id="KW-0410">Iron transport</keyword>
<keyword evidence="7 16" id="KW-0732">Signal</keyword>
<dbReference type="InterPro" id="IPR010105">
    <property type="entry name" value="TonB_sidphr_rcpt"/>
</dbReference>
<evidence type="ECO:0000256" key="4">
    <source>
        <dbReference type="ARBA" id="ARBA00022452"/>
    </source>
</evidence>
<dbReference type="Gene3D" id="2.60.40.1120">
    <property type="entry name" value="Carboxypeptidase-like, regulatory domain"/>
    <property type="match status" value="1"/>
</dbReference>
<sequence>MNTFKQILSCLLLLCTFTAWAQDRATLSGTITLSDNTPAENISVALKGTSHASVTSASGTYEIKNVKPGSYILVVSAIGVASVQETITLAAGEKATKNVTLSESQEQLKEVIIEANKASFVKTTSEVVSKMPLKDIENPQVYNTISAEVLKQQVITNFDDALNNAPGLAKLWESTGRGGDGAGYFSLRGFAVQPTMINGVPGLTTGSPDPANIERIEVIKGPSGTLFGSSLISYGGLINVNTKRPYDTFGGNVSYTGGTYGLNRYTIDVNTPLNKEKKVFFRLNAAYHTEDSFQDAGFKKSLFVAPSLSYEVNDKLSFLVNTEFYNGRSTNPTMLFLDRGAPSLKVHNMKELGYDNRRSYTGNDLYIETPTFNFQGQMNYKFSSEWRSQTILSRTSAKSDGYYSYLYEGTQYYPRVTSGIILGRSMNKQNSETTGTDIQQNFIGDFKIGNMRNRVVAGLDYFNRNVVDNSSGYVSNGAVYIGNNLRQFNNEVLGITNEAEFTDDSGILTQAGTDALLATTPINQSKTKQEIYSAYASDVFNFTPALSAMASLRIDHFSNDNGNQTALSPKFGVVYQPILDKLSLFANYMNGFSNTDPTTNTLAGVVTAVSFDPEHANQFEAGAKVNLFNNKVTGSVSYYETKVSNSVYAIYSTQLNPDGTPALDDEGNPLPQNVANYNDGGQKNKGIEFSVTANPVEGLNILAGYSYNDSRLTAGDPTFVNYRPESAGPQNLANLWASYKFSNGILNGFGLGFGGNYASKNKIYNRTNGNFTVSEYTVLNASAFYNVDAFTITLKVDNITDKEYYKGWSTINPQRPRIFAANLSYNF</sequence>
<evidence type="ECO:0000256" key="14">
    <source>
        <dbReference type="PROSITE-ProRule" id="PRU01360"/>
    </source>
</evidence>
<dbReference type="Gene3D" id="2.170.130.10">
    <property type="entry name" value="TonB-dependent receptor, plug domain"/>
    <property type="match status" value="1"/>
</dbReference>